<keyword evidence="3" id="KW-1185">Reference proteome</keyword>
<sequence>MNNKFFISLICMAFFTTKNAFAIDGGFCFPAKQTERGKSIIASTELGINMQWKCDDEIMERFFYRPLATTSQIYTMGFRIIGVYTTGPSMNKHLQEGTPYILIERYR</sequence>
<organism evidence="2 3">
    <name type="scientific">Mycetohabitans endofungorum</name>
    <dbReference type="NCBI Taxonomy" id="417203"/>
    <lineage>
        <taxon>Bacteria</taxon>
        <taxon>Pseudomonadati</taxon>
        <taxon>Pseudomonadota</taxon>
        <taxon>Betaproteobacteria</taxon>
        <taxon>Burkholderiales</taxon>
        <taxon>Burkholderiaceae</taxon>
        <taxon>Mycetohabitans</taxon>
    </lineage>
</organism>
<feature type="signal peptide" evidence="1">
    <location>
        <begin position="1"/>
        <end position="22"/>
    </location>
</feature>
<protein>
    <submittedName>
        <fullName evidence="2">Uncharacterized protein</fullName>
    </submittedName>
</protein>
<dbReference type="RefSeq" id="WP_146064002.1">
    <property type="nucleotide sequence ID" value="NZ_CP062178.1"/>
</dbReference>
<dbReference type="EMBL" id="PRDW01000005">
    <property type="protein sequence ID" value="PPB83870.1"/>
    <property type="molecule type" value="Genomic_DNA"/>
</dbReference>
<name>A0A2P5KAZ9_9BURK</name>
<gene>
    <name evidence="2" type="ORF">B0O95_10551</name>
</gene>
<keyword evidence="1" id="KW-0732">Signal</keyword>
<feature type="chain" id="PRO_5015195290" evidence="1">
    <location>
        <begin position="23"/>
        <end position="107"/>
    </location>
</feature>
<dbReference type="OrthoDB" id="9132494at2"/>
<evidence type="ECO:0000256" key="1">
    <source>
        <dbReference type="SAM" id="SignalP"/>
    </source>
</evidence>
<proteinExistence type="predicted"/>
<reference evidence="2 3" key="1">
    <citation type="submission" date="2018-01" db="EMBL/GenBank/DDBJ databases">
        <title>Genomic Encyclopedia of Type Strains, Phase III (KMG-III): the genomes of soil and plant-associated and newly described type strains.</title>
        <authorList>
            <person name="Whitman W."/>
        </authorList>
    </citation>
    <scope>NUCLEOTIDE SEQUENCE [LARGE SCALE GENOMIC DNA]</scope>
    <source>
        <strain evidence="2 3">HKI456</strain>
    </source>
</reference>
<evidence type="ECO:0000313" key="2">
    <source>
        <dbReference type="EMBL" id="PPB83870.1"/>
    </source>
</evidence>
<dbReference type="Proteomes" id="UP000243096">
    <property type="component" value="Unassembled WGS sequence"/>
</dbReference>
<evidence type="ECO:0000313" key="3">
    <source>
        <dbReference type="Proteomes" id="UP000243096"/>
    </source>
</evidence>
<dbReference type="AlphaFoldDB" id="A0A2P5KAZ9"/>
<comment type="caution">
    <text evidence="2">The sequence shown here is derived from an EMBL/GenBank/DDBJ whole genome shotgun (WGS) entry which is preliminary data.</text>
</comment>
<accession>A0A2P5KAZ9</accession>